<dbReference type="InterPro" id="IPR036390">
    <property type="entry name" value="WH_DNA-bd_sf"/>
</dbReference>
<dbReference type="PRINTS" id="PR00598">
    <property type="entry name" value="HTHMARR"/>
</dbReference>
<dbReference type="Proteomes" id="UP001170379">
    <property type="component" value="Unassembled WGS sequence"/>
</dbReference>
<sequence>MPSNQPKVLNTRRITPGEYEELAKSAALEMSDGQADLVLTSLIFNLMRTSNRIVRDFEVAVYNTAELSWAAYQLLYTLKSVGPMHPKSLARIAGVSTASMSSLLNTMTKKNLVTRTPDPDDGRRQIVTLTEEGESILQVMYQENRDREEAWGEALTRDEAEQMVTLLQKMLLHRPRPHRIPE</sequence>
<dbReference type="RefSeq" id="WP_084147338.1">
    <property type="nucleotide sequence ID" value="NZ_CP028426.1"/>
</dbReference>
<dbReference type="PANTHER" id="PTHR33164">
    <property type="entry name" value="TRANSCRIPTIONAL REGULATOR, MARR FAMILY"/>
    <property type="match status" value="1"/>
</dbReference>
<protein>
    <recommendedName>
        <fullName evidence="1">HTH marR-type domain-containing protein</fullName>
    </recommendedName>
</protein>
<dbReference type="PROSITE" id="PS50995">
    <property type="entry name" value="HTH_MARR_2"/>
    <property type="match status" value="1"/>
</dbReference>
<dbReference type="SMART" id="SM00347">
    <property type="entry name" value="HTH_MARR"/>
    <property type="match status" value="1"/>
</dbReference>
<dbReference type="Pfam" id="PF12802">
    <property type="entry name" value="MarR_2"/>
    <property type="match status" value="1"/>
</dbReference>
<name>A0ABT7C617_9MICO</name>
<reference evidence="2" key="2">
    <citation type="journal article" date="2022" name="Sci. Rep.">
        <title>In silico prediction of the enzymes involved in the degradation of the herbicide molinate by Gulosibacter molinativorax ON4T.</title>
        <authorList>
            <person name="Lopes A.R."/>
            <person name="Bunin E."/>
            <person name="Viana A.T."/>
            <person name="Froufe H."/>
            <person name="Munoz-Merida A."/>
            <person name="Pinho D."/>
            <person name="Figueiredo J."/>
            <person name="Barroso C."/>
            <person name="Vaz-Moreira I."/>
            <person name="Bellanger X."/>
            <person name="Egas C."/>
            <person name="Nunes O.C."/>
        </authorList>
    </citation>
    <scope>NUCLEOTIDE SEQUENCE</scope>
    <source>
        <strain evidence="2">ON4</strain>
    </source>
</reference>
<feature type="domain" description="HTH marR-type" evidence="1">
    <location>
        <begin position="39"/>
        <end position="172"/>
    </location>
</feature>
<comment type="caution">
    <text evidence="2">The sequence shown here is derived from an EMBL/GenBank/DDBJ whole genome shotgun (WGS) entry which is preliminary data.</text>
</comment>
<accession>A0ABT7C617</accession>
<gene>
    <name evidence="2" type="ORF">C7K25_04485</name>
</gene>
<evidence type="ECO:0000313" key="3">
    <source>
        <dbReference type="Proteomes" id="UP001170379"/>
    </source>
</evidence>
<reference evidence="2" key="1">
    <citation type="submission" date="2018-03" db="EMBL/GenBank/DDBJ databases">
        <authorList>
            <person name="Nunes O.C."/>
            <person name="Lopes A.R."/>
            <person name="Froufe H."/>
            <person name="Munoz-Merida A."/>
            <person name="Barroso C."/>
            <person name="Egas C."/>
        </authorList>
    </citation>
    <scope>NUCLEOTIDE SEQUENCE</scope>
    <source>
        <strain evidence="2">ON4</strain>
    </source>
</reference>
<dbReference type="InterPro" id="IPR036388">
    <property type="entry name" value="WH-like_DNA-bd_sf"/>
</dbReference>
<dbReference type="EMBL" id="PXVD01000005">
    <property type="protein sequence ID" value="MDJ1370630.1"/>
    <property type="molecule type" value="Genomic_DNA"/>
</dbReference>
<dbReference type="InterPro" id="IPR000835">
    <property type="entry name" value="HTH_MarR-typ"/>
</dbReference>
<evidence type="ECO:0000313" key="2">
    <source>
        <dbReference type="EMBL" id="MDJ1370630.1"/>
    </source>
</evidence>
<dbReference type="SUPFAM" id="SSF46785">
    <property type="entry name" value="Winged helix' DNA-binding domain"/>
    <property type="match status" value="1"/>
</dbReference>
<evidence type="ECO:0000259" key="1">
    <source>
        <dbReference type="PROSITE" id="PS50995"/>
    </source>
</evidence>
<dbReference type="Gene3D" id="1.10.10.10">
    <property type="entry name" value="Winged helix-like DNA-binding domain superfamily/Winged helix DNA-binding domain"/>
    <property type="match status" value="1"/>
</dbReference>
<proteinExistence type="predicted"/>
<keyword evidence="3" id="KW-1185">Reference proteome</keyword>
<dbReference type="PANTHER" id="PTHR33164:SF43">
    <property type="entry name" value="HTH-TYPE TRANSCRIPTIONAL REPRESSOR YETL"/>
    <property type="match status" value="1"/>
</dbReference>
<organism evidence="2 3">
    <name type="scientific">Gulosibacter molinativorax</name>
    <dbReference type="NCBI Taxonomy" id="256821"/>
    <lineage>
        <taxon>Bacteria</taxon>
        <taxon>Bacillati</taxon>
        <taxon>Actinomycetota</taxon>
        <taxon>Actinomycetes</taxon>
        <taxon>Micrococcales</taxon>
        <taxon>Microbacteriaceae</taxon>
        <taxon>Gulosibacter</taxon>
    </lineage>
</organism>
<dbReference type="InterPro" id="IPR039422">
    <property type="entry name" value="MarR/SlyA-like"/>
</dbReference>